<proteinExistence type="predicted"/>
<comment type="caution">
    <text evidence="2">The sequence shown here is derived from an EMBL/GenBank/DDBJ whole genome shotgun (WGS) entry which is preliminary data.</text>
</comment>
<feature type="transmembrane region" description="Helical" evidence="1">
    <location>
        <begin position="6"/>
        <end position="27"/>
    </location>
</feature>
<protein>
    <submittedName>
        <fullName evidence="2">Uncharacterized protein</fullName>
    </submittedName>
</protein>
<keyword evidence="1" id="KW-0812">Transmembrane</keyword>
<keyword evidence="1" id="KW-0472">Membrane</keyword>
<name>A0A974GWI1_SEDHY</name>
<sequence length="49" mass="5644">MWLEYIVLFSIAATVFSIMIVLIIETVHTTKSISRKRNSRKMTAKSSKL</sequence>
<evidence type="ECO:0000256" key="1">
    <source>
        <dbReference type="SAM" id="Phobius"/>
    </source>
</evidence>
<keyword evidence="1" id="KW-1133">Transmembrane helix</keyword>
<evidence type="ECO:0000313" key="3">
    <source>
        <dbReference type="Proteomes" id="UP000611629"/>
    </source>
</evidence>
<accession>A0A974GWI1</accession>
<organism evidence="2 3">
    <name type="scientific">Sedimentibacter hydroxybenzoicus DSM 7310</name>
    <dbReference type="NCBI Taxonomy" id="1123245"/>
    <lineage>
        <taxon>Bacteria</taxon>
        <taxon>Bacillati</taxon>
        <taxon>Bacillota</taxon>
        <taxon>Tissierellia</taxon>
        <taxon>Sedimentibacter</taxon>
    </lineage>
</organism>
<reference evidence="2" key="1">
    <citation type="submission" date="2020-07" db="EMBL/GenBank/DDBJ databases">
        <title>Genomic analysis of a strain of Sedimentibacter Hydroxybenzoicus DSM7310.</title>
        <authorList>
            <person name="Ma S."/>
        </authorList>
    </citation>
    <scope>NUCLEOTIDE SEQUENCE</scope>
    <source>
        <strain evidence="2">DSM 7310</strain>
    </source>
</reference>
<gene>
    <name evidence="2" type="ORF">HZF24_07985</name>
</gene>
<keyword evidence="3" id="KW-1185">Reference proteome</keyword>
<evidence type="ECO:0000313" key="2">
    <source>
        <dbReference type="EMBL" id="NYB74080.1"/>
    </source>
</evidence>
<dbReference type="AlphaFoldDB" id="A0A974GWI1"/>
<dbReference type="EMBL" id="JACBNQ010000007">
    <property type="protein sequence ID" value="NYB74080.1"/>
    <property type="molecule type" value="Genomic_DNA"/>
</dbReference>
<dbReference type="Proteomes" id="UP000611629">
    <property type="component" value="Unassembled WGS sequence"/>
</dbReference>
<dbReference type="RefSeq" id="WP_179237772.1">
    <property type="nucleotide sequence ID" value="NZ_JACBNQ010000007.1"/>
</dbReference>